<dbReference type="HOGENOM" id="CLU_015104_0_0_1"/>
<protein>
    <submittedName>
        <fullName evidence="3">Uncharacterized protein AlNc14C51G3989</fullName>
    </submittedName>
</protein>
<dbReference type="Pfam" id="PF20662">
    <property type="entry name" value="COG4_C"/>
    <property type="match status" value="1"/>
</dbReference>
<gene>
    <name evidence="3" type="primary">AlNc14C51G3989</name>
    <name evidence="3" type="ORF">ALNC14_046090</name>
</gene>
<dbReference type="AlphaFoldDB" id="F0WBE2"/>
<dbReference type="PANTHER" id="PTHR24016">
    <property type="entry name" value="CONSERVED OLIGOMERIC GOLGI COMPLEX SUBUNIT 4"/>
    <property type="match status" value="1"/>
</dbReference>
<evidence type="ECO:0000259" key="1">
    <source>
        <dbReference type="Pfam" id="PF08318"/>
    </source>
</evidence>
<dbReference type="Pfam" id="PF08318">
    <property type="entry name" value="COG4_m"/>
    <property type="match status" value="1"/>
</dbReference>
<evidence type="ECO:0000313" key="3">
    <source>
        <dbReference type="EMBL" id="CCA18466.1"/>
    </source>
</evidence>
<accession>F0WBE2</accession>
<feature type="domain" description="COG4 transport protein middle alpha-helical bundle" evidence="1">
    <location>
        <begin position="237"/>
        <end position="384"/>
    </location>
</feature>
<evidence type="ECO:0000259" key="2">
    <source>
        <dbReference type="Pfam" id="PF20662"/>
    </source>
</evidence>
<feature type="domain" description="Conserved oligomeric Golgi complex subunit 4 C-terminal" evidence="2">
    <location>
        <begin position="450"/>
        <end position="653"/>
    </location>
</feature>
<proteinExistence type="predicted"/>
<organism evidence="3">
    <name type="scientific">Albugo laibachii Nc14</name>
    <dbReference type="NCBI Taxonomy" id="890382"/>
    <lineage>
        <taxon>Eukaryota</taxon>
        <taxon>Sar</taxon>
        <taxon>Stramenopiles</taxon>
        <taxon>Oomycota</taxon>
        <taxon>Peronosporomycetes</taxon>
        <taxon>Albuginales</taxon>
        <taxon>Albuginaceae</taxon>
        <taxon>Albugo</taxon>
    </lineage>
</organism>
<reference evidence="3" key="2">
    <citation type="submission" date="2011-02" db="EMBL/GenBank/DDBJ databases">
        <authorList>
            <person name="MacLean D."/>
        </authorList>
    </citation>
    <scope>NUCLEOTIDE SEQUENCE</scope>
</reference>
<dbReference type="Gene3D" id="1.20.58.1970">
    <property type="match status" value="1"/>
</dbReference>
<reference evidence="3" key="1">
    <citation type="journal article" date="2011" name="PLoS Biol.">
        <title>Gene gain and loss during evolution of obligate parasitism in the white rust pathogen of Arabidopsis thaliana.</title>
        <authorList>
            <person name="Kemen E."/>
            <person name="Gardiner A."/>
            <person name="Schultz-Larsen T."/>
            <person name="Kemen A.C."/>
            <person name="Balmuth A.L."/>
            <person name="Robert-Seilaniantz A."/>
            <person name="Bailey K."/>
            <person name="Holub E."/>
            <person name="Studholme D.J."/>
            <person name="Maclean D."/>
            <person name="Jones J.D."/>
        </authorList>
    </citation>
    <scope>NUCLEOTIDE SEQUENCE</scope>
</reference>
<dbReference type="InterPro" id="IPR048684">
    <property type="entry name" value="COG4_C"/>
</dbReference>
<dbReference type="InterPro" id="IPR013167">
    <property type="entry name" value="COG4_M"/>
</dbReference>
<dbReference type="PANTHER" id="PTHR24016:SF0">
    <property type="entry name" value="CONSERVED OLIGOMERIC GOLGI COMPLEX SUBUNIT 4"/>
    <property type="match status" value="1"/>
</dbReference>
<dbReference type="EMBL" id="FR824096">
    <property type="protein sequence ID" value="CCA18466.1"/>
    <property type="molecule type" value="Genomic_DNA"/>
</dbReference>
<name>F0WBE2_9STRA</name>
<sequence length="705" mass="80452">MSSFEAHVAAFYVSLAEEKLEDMCESLHHMRLEISQTESTLNDQTQKVYQEILQSCEEKSLAKTQLVNDYLIRCCSSTERNDSTLQKLLSAVTMCLDLGMLTPNDQKVKQIRAFLTKHFQMKATIVYESVCKSKNEASANEFGYIERNFYVEGLNEILNSVMGVAKALMEIVEGNEHEHALYYQFMSPVHALCVEVTLEIVHLFTIEGRMEAWERRALEQARLQAVKKDIPIELDESLQMMDLFLDEMTCVVRLLCTYQSCIRSFRKSITMEQKPKEQEASAALPVQQNTASLDRFDQKTYELNGIYMLLERFYIFQSVHKATEIAEVQTLEKSIFISSVVEDTSFVLSKVLMRACQCIQYPTTLSVVSAVVDALDSMYLPAILQLPNRQLDFSAIFAKAGDDSVFAERKHEGKAQTDQDQSENASFSDLLLQIVDDDLTRELQKEAKLIMAINSAFISCQIVSDLATKIGDISDTVFSHESNLLECLPRPISELNDTFIEVVNNEISSMIHSTIKPQIEPLLHDCLETKCHYVLSSAEFDRFGVQPSPLTDFMERYVVKNKILMRYQQSLCHEPFQSLIEAFAKEITTWLEDALIQLQPQMNELGALQFEREVSDLLIKISSFVKTKSIRSHFTRLFHMTLILNFLQPDDVVNSYQPRSTNGEKELDSSTLAALLQMRIEFDSAAIGNAVQKWNEEGENIRQES</sequence>
<dbReference type="InterPro" id="IPR048682">
    <property type="entry name" value="COG4"/>
</dbReference>